<evidence type="ECO:0000313" key="10">
    <source>
        <dbReference type="Proteomes" id="UP000663844"/>
    </source>
</evidence>
<dbReference type="GO" id="GO:0034727">
    <property type="term" value="P:piecemeal microautophagy of the nucleus"/>
    <property type="evidence" value="ECO:0007669"/>
    <property type="project" value="TreeGrafter"/>
</dbReference>
<evidence type="ECO:0000259" key="8">
    <source>
        <dbReference type="PROSITE" id="PS50011"/>
    </source>
</evidence>
<dbReference type="Pfam" id="PF00069">
    <property type="entry name" value="Pkinase"/>
    <property type="match status" value="1"/>
</dbReference>
<dbReference type="InterPro" id="IPR000719">
    <property type="entry name" value="Prot_kinase_dom"/>
</dbReference>
<dbReference type="PANTHER" id="PTHR24348">
    <property type="entry name" value="SERINE/THREONINE-PROTEIN KINASE UNC-51-RELATED"/>
    <property type="match status" value="1"/>
</dbReference>
<proteinExistence type="predicted"/>
<dbReference type="InterPro" id="IPR045269">
    <property type="entry name" value="Atg1-like"/>
</dbReference>
<evidence type="ECO:0000256" key="3">
    <source>
        <dbReference type="ARBA" id="ARBA00022527"/>
    </source>
</evidence>
<dbReference type="SUPFAM" id="SSF56112">
    <property type="entry name" value="Protein kinase-like (PK-like)"/>
    <property type="match status" value="1"/>
</dbReference>
<dbReference type="GO" id="GO:0005829">
    <property type="term" value="C:cytosol"/>
    <property type="evidence" value="ECO:0007669"/>
    <property type="project" value="TreeGrafter"/>
</dbReference>
<keyword evidence="4" id="KW-0808">Transferase</keyword>
<dbReference type="GO" id="GO:0005524">
    <property type="term" value="F:ATP binding"/>
    <property type="evidence" value="ECO:0007669"/>
    <property type="project" value="InterPro"/>
</dbReference>
<protein>
    <recommendedName>
        <fullName evidence="1">non-specific serine/threonine protein kinase</fullName>
        <ecNumber evidence="1">2.7.11.1</ecNumber>
    </recommendedName>
</protein>
<evidence type="ECO:0000256" key="1">
    <source>
        <dbReference type="ARBA" id="ARBA00012513"/>
    </source>
</evidence>
<dbReference type="Gene3D" id="1.10.510.10">
    <property type="entry name" value="Transferase(Phosphotransferase) domain 1"/>
    <property type="match status" value="1"/>
</dbReference>
<organism evidence="9 10">
    <name type="scientific">Adineta steineri</name>
    <dbReference type="NCBI Taxonomy" id="433720"/>
    <lineage>
        <taxon>Eukaryota</taxon>
        <taxon>Metazoa</taxon>
        <taxon>Spiralia</taxon>
        <taxon>Gnathifera</taxon>
        <taxon>Rotifera</taxon>
        <taxon>Eurotatoria</taxon>
        <taxon>Bdelloidea</taxon>
        <taxon>Adinetida</taxon>
        <taxon>Adinetidae</taxon>
        <taxon>Adineta</taxon>
    </lineage>
</organism>
<evidence type="ECO:0000256" key="7">
    <source>
        <dbReference type="ARBA" id="ARBA00048679"/>
    </source>
</evidence>
<dbReference type="GO" id="GO:0061709">
    <property type="term" value="P:reticulophagy"/>
    <property type="evidence" value="ECO:0007669"/>
    <property type="project" value="TreeGrafter"/>
</dbReference>
<evidence type="ECO:0000313" key="9">
    <source>
        <dbReference type="EMBL" id="CAF4299582.1"/>
    </source>
</evidence>
<comment type="catalytic activity">
    <reaction evidence="6">
        <text>L-threonyl-[protein] + ATP = O-phospho-L-threonyl-[protein] + ADP + H(+)</text>
        <dbReference type="Rhea" id="RHEA:46608"/>
        <dbReference type="Rhea" id="RHEA-COMP:11060"/>
        <dbReference type="Rhea" id="RHEA-COMP:11605"/>
        <dbReference type="ChEBI" id="CHEBI:15378"/>
        <dbReference type="ChEBI" id="CHEBI:30013"/>
        <dbReference type="ChEBI" id="CHEBI:30616"/>
        <dbReference type="ChEBI" id="CHEBI:61977"/>
        <dbReference type="ChEBI" id="CHEBI:456216"/>
        <dbReference type="EC" id="2.7.11.1"/>
    </reaction>
</comment>
<dbReference type="GO" id="GO:0000422">
    <property type="term" value="P:autophagy of mitochondrion"/>
    <property type="evidence" value="ECO:0007669"/>
    <property type="project" value="TreeGrafter"/>
</dbReference>
<dbReference type="GO" id="GO:0000045">
    <property type="term" value="P:autophagosome assembly"/>
    <property type="evidence" value="ECO:0007669"/>
    <property type="project" value="TreeGrafter"/>
</dbReference>
<comment type="caution">
    <text evidence="9">The sequence shown here is derived from an EMBL/GenBank/DDBJ whole genome shotgun (WGS) entry which is preliminary data.</text>
</comment>
<name>A0A820HSY5_9BILA</name>
<dbReference type="GO" id="GO:0042594">
    <property type="term" value="P:response to starvation"/>
    <property type="evidence" value="ECO:0007669"/>
    <property type="project" value="TreeGrafter"/>
</dbReference>
<evidence type="ECO:0000256" key="2">
    <source>
        <dbReference type="ARBA" id="ARBA00022490"/>
    </source>
</evidence>
<dbReference type="GO" id="GO:0010506">
    <property type="term" value="P:regulation of autophagy"/>
    <property type="evidence" value="ECO:0007669"/>
    <property type="project" value="InterPro"/>
</dbReference>
<keyword evidence="3" id="KW-0723">Serine/threonine-protein kinase</keyword>
<evidence type="ECO:0000256" key="6">
    <source>
        <dbReference type="ARBA" id="ARBA00047899"/>
    </source>
</evidence>
<dbReference type="InterPro" id="IPR011009">
    <property type="entry name" value="Kinase-like_dom_sf"/>
</dbReference>
<sequence length="68" mass="7612">MDLKPENILLTSIDKPILKIADFGVAQYIGRRGSTSIRGTLLYMAPEILSSLPYDNRVDLWSVGVILY</sequence>
<dbReference type="GO" id="GO:0034045">
    <property type="term" value="C:phagophore assembly site membrane"/>
    <property type="evidence" value="ECO:0007669"/>
    <property type="project" value="TreeGrafter"/>
</dbReference>
<dbReference type="EC" id="2.7.11.1" evidence="1"/>
<dbReference type="GO" id="GO:0004674">
    <property type="term" value="F:protein serine/threonine kinase activity"/>
    <property type="evidence" value="ECO:0007669"/>
    <property type="project" value="UniProtKB-KW"/>
</dbReference>
<dbReference type="PANTHER" id="PTHR24348:SF65">
    <property type="entry name" value="SERINE_THREONINE-PROTEIN KINASE ULK3"/>
    <property type="match status" value="1"/>
</dbReference>
<keyword evidence="2" id="KW-0963">Cytoplasm</keyword>
<comment type="catalytic activity">
    <reaction evidence="7">
        <text>L-seryl-[protein] + ATP = O-phospho-L-seryl-[protein] + ADP + H(+)</text>
        <dbReference type="Rhea" id="RHEA:17989"/>
        <dbReference type="Rhea" id="RHEA-COMP:9863"/>
        <dbReference type="Rhea" id="RHEA-COMP:11604"/>
        <dbReference type="ChEBI" id="CHEBI:15378"/>
        <dbReference type="ChEBI" id="CHEBI:29999"/>
        <dbReference type="ChEBI" id="CHEBI:30616"/>
        <dbReference type="ChEBI" id="CHEBI:83421"/>
        <dbReference type="ChEBI" id="CHEBI:456216"/>
        <dbReference type="EC" id="2.7.11.1"/>
    </reaction>
</comment>
<feature type="domain" description="Protein kinase" evidence="8">
    <location>
        <begin position="1"/>
        <end position="68"/>
    </location>
</feature>
<gene>
    <name evidence="9" type="ORF">OXD698_LOCUS46018</name>
</gene>
<evidence type="ECO:0000256" key="5">
    <source>
        <dbReference type="ARBA" id="ARBA00022777"/>
    </source>
</evidence>
<evidence type="ECO:0000256" key="4">
    <source>
        <dbReference type="ARBA" id="ARBA00022679"/>
    </source>
</evidence>
<feature type="non-terminal residue" evidence="9">
    <location>
        <position position="1"/>
    </location>
</feature>
<dbReference type="GO" id="GO:0005776">
    <property type="term" value="C:autophagosome"/>
    <property type="evidence" value="ECO:0007669"/>
    <property type="project" value="TreeGrafter"/>
</dbReference>
<dbReference type="AlphaFoldDB" id="A0A820HSY5"/>
<dbReference type="PROSITE" id="PS50011">
    <property type="entry name" value="PROTEIN_KINASE_DOM"/>
    <property type="match status" value="1"/>
</dbReference>
<accession>A0A820HSY5</accession>
<dbReference type="Proteomes" id="UP000663844">
    <property type="component" value="Unassembled WGS sequence"/>
</dbReference>
<reference evidence="9" key="1">
    <citation type="submission" date="2021-02" db="EMBL/GenBank/DDBJ databases">
        <authorList>
            <person name="Nowell W R."/>
        </authorList>
    </citation>
    <scope>NUCLEOTIDE SEQUENCE</scope>
</reference>
<dbReference type="EMBL" id="CAJOAZ010015989">
    <property type="protein sequence ID" value="CAF4299582.1"/>
    <property type="molecule type" value="Genomic_DNA"/>
</dbReference>
<keyword evidence="5" id="KW-0418">Kinase</keyword>